<evidence type="ECO:0000256" key="1">
    <source>
        <dbReference type="ARBA" id="ARBA00007274"/>
    </source>
</evidence>
<dbReference type="PANTHER" id="PTHR43300:SF7">
    <property type="entry name" value="UDP-N-ACETYLBACILLOSAMINE N-ACETYLTRANSFERASE"/>
    <property type="match status" value="1"/>
</dbReference>
<dbReference type="InterPro" id="IPR011004">
    <property type="entry name" value="Trimer_LpxA-like_sf"/>
</dbReference>
<dbReference type="EC" id="2.3.1.-" evidence="11"/>
<dbReference type="Gene3D" id="3.40.50.20">
    <property type="match status" value="1"/>
</dbReference>
<keyword evidence="7 11" id="KW-0012">Acyltransferase</keyword>
<evidence type="ECO:0000256" key="4">
    <source>
        <dbReference type="ARBA" id="ARBA00022679"/>
    </source>
</evidence>
<dbReference type="Proteomes" id="UP000326953">
    <property type="component" value="Unassembled WGS sequence"/>
</dbReference>
<organism evidence="11 12">
    <name type="scientific">Pseudomonas fluorescens</name>
    <dbReference type="NCBI Taxonomy" id="294"/>
    <lineage>
        <taxon>Bacteria</taxon>
        <taxon>Pseudomonadati</taxon>
        <taxon>Pseudomonadota</taxon>
        <taxon>Gammaproteobacteria</taxon>
        <taxon>Pseudomonadales</taxon>
        <taxon>Pseudomonadaceae</taxon>
        <taxon>Pseudomonas</taxon>
    </lineage>
</organism>
<dbReference type="Gene3D" id="2.160.10.10">
    <property type="entry name" value="Hexapeptide repeat proteins"/>
    <property type="match status" value="1"/>
</dbReference>
<feature type="binding site" evidence="9">
    <location>
        <position position="73"/>
    </location>
    <ligand>
        <name>substrate</name>
    </ligand>
</feature>
<dbReference type="AlphaFoldDB" id="A0A5E6UN65"/>
<evidence type="ECO:0000313" key="12">
    <source>
        <dbReference type="Proteomes" id="UP000326953"/>
    </source>
</evidence>
<evidence type="ECO:0000256" key="5">
    <source>
        <dbReference type="ARBA" id="ARBA00022737"/>
    </source>
</evidence>
<dbReference type="EMBL" id="CABVHK010000012">
    <property type="protein sequence ID" value="VVN06371.1"/>
    <property type="molecule type" value="Genomic_DNA"/>
</dbReference>
<evidence type="ECO:0000256" key="7">
    <source>
        <dbReference type="ARBA" id="ARBA00023315"/>
    </source>
</evidence>
<evidence type="ECO:0000259" key="10">
    <source>
        <dbReference type="Pfam" id="PF17836"/>
    </source>
</evidence>
<feature type="site" description="Increases basicity of active site His" evidence="8">
    <location>
        <position position="144"/>
    </location>
</feature>
<dbReference type="PROSITE" id="PS00101">
    <property type="entry name" value="HEXAPEP_TRANSFERASES"/>
    <property type="match status" value="1"/>
</dbReference>
<evidence type="ECO:0000256" key="2">
    <source>
        <dbReference type="ARBA" id="ARBA00022516"/>
    </source>
</evidence>
<dbReference type="Pfam" id="PF17836">
    <property type="entry name" value="PglD_N"/>
    <property type="match status" value="1"/>
</dbReference>
<evidence type="ECO:0000256" key="9">
    <source>
        <dbReference type="PIRSR" id="PIRSR620019-2"/>
    </source>
</evidence>
<gene>
    <name evidence="11" type="primary">epsM</name>
    <name evidence="11" type="ORF">PS662_03614</name>
</gene>
<name>A0A5E6UN65_PSEFL</name>
<dbReference type="RefSeq" id="WP_150712025.1">
    <property type="nucleotide sequence ID" value="NZ_CABVHK010000012.1"/>
</dbReference>
<sequence length="219" mass="22316">MSAHKPLVILGAGGHAKVLLSLVQSAGFDVLGVCDPVLADQAGGQWRGISILGGDSALDALDPGSIELVNGLGQLVGGTVRQKVFKRLSARGFRFPVLVHPRAWVDSTASLGEGVQIMAGVIIQADVVIGANSIINTCAGIDHDCRLGEDVHVAPGATLCGSVQVENAAFIGSGATVIQGLKVGTEAVVGAGATLTRNLEARQVLFGPAGRKKDAPKED</sequence>
<dbReference type="GO" id="GO:0016020">
    <property type="term" value="C:membrane"/>
    <property type="evidence" value="ECO:0007669"/>
    <property type="project" value="GOC"/>
</dbReference>
<dbReference type="SUPFAM" id="SSF51161">
    <property type="entry name" value="Trimeric LpxA-like enzymes"/>
    <property type="match status" value="1"/>
</dbReference>
<evidence type="ECO:0000256" key="3">
    <source>
        <dbReference type="ARBA" id="ARBA00022556"/>
    </source>
</evidence>
<keyword evidence="3" id="KW-0441">Lipid A biosynthesis</keyword>
<dbReference type="InterPro" id="IPR001451">
    <property type="entry name" value="Hexapep"/>
</dbReference>
<keyword evidence="6" id="KW-0443">Lipid metabolism</keyword>
<reference evidence="11 12" key="1">
    <citation type="submission" date="2019-09" db="EMBL/GenBank/DDBJ databases">
        <authorList>
            <person name="Chandra G."/>
            <person name="Truman W A."/>
        </authorList>
    </citation>
    <scope>NUCLEOTIDE SEQUENCE [LARGE SCALE GENOMIC DNA]</scope>
    <source>
        <strain evidence="11">PS662</strain>
    </source>
</reference>
<dbReference type="InterPro" id="IPR020019">
    <property type="entry name" value="AcTrfase_PglD-like"/>
</dbReference>
<protein>
    <submittedName>
        <fullName evidence="11">Acetyltransferase EpsM</fullName>
        <ecNumber evidence="11">2.3.1.-</ecNumber>
    </submittedName>
</protein>
<comment type="similarity">
    <text evidence="1">Belongs to the transferase hexapeptide repeat family.</text>
</comment>
<dbReference type="GO" id="GO:0016746">
    <property type="term" value="F:acyltransferase activity"/>
    <property type="evidence" value="ECO:0007669"/>
    <property type="project" value="UniProtKB-KW"/>
</dbReference>
<dbReference type="CDD" id="cd03360">
    <property type="entry name" value="LbH_AT_putative"/>
    <property type="match status" value="1"/>
</dbReference>
<dbReference type="NCBIfam" id="TIGR03570">
    <property type="entry name" value="NeuD_NnaD"/>
    <property type="match status" value="1"/>
</dbReference>
<dbReference type="InterPro" id="IPR018357">
    <property type="entry name" value="Hexapep_transf_CS"/>
</dbReference>
<evidence type="ECO:0000313" key="11">
    <source>
        <dbReference type="EMBL" id="VVN06371.1"/>
    </source>
</evidence>
<dbReference type="GO" id="GO:0009245">
    <property type="term" value="P:lipid A biosynthetic process"/>
    <property type="evidence" value="ECO:0007669"/>
    <property type="project" value="UniProtKB-KW"/>
</dbReference>
<feature type="domain" description="PglD N-terminal" evidence="10">
    <location>
        <begin position="7"/>
        <end position="88"/>
    </location>
</feature>
<dbReference type="InterPro" id="IPR050179">
    <property type="entry name" value="Trans_hexapeptide_repeat"/>
</dbReference>
<accession>A0A5E6UN65</accession>
<dbReference type="PANTHER" id="PTHR43300">
    <property type="entry name" value="ACETYLTRANSFERASE"/>
    <property type="match status" value="1"/>
</dbReference>
<dbReference type="OrthoDB" id="9794407at2"/>
<keyword evidence="4 11" id="KW-0808">Transferase</keyword>
<dbReference type="Pfam" id="PF14602">
    <property type="entry name" value="Hexapep_2"/>
    <property type="match status" value="1"/>
</dbReference>
<proteinExistence type="inferred from homology"/>
<evidence type="ECO:0000256" key="6">
    <source>
        <dbReference type="ARBA" id="ARBA00023098"/>
    </source>
</evidence>
<keyword evidence="2" id="KW-0444">Lipid biosynthesis</keyword>
<dbReference type="InterPro" id="IPR041561">
    <property type="entry name" value="PglD_N"/>
</dbReference>
<feature type="binding site" evidence="9">
    <location>
        <position position="152"/>
    </location>
    <ligand>
        <name>acetyl-CoA</name>
        <dbReference type="ChEBI" id="CHEBI:57288"/>
    </ligand>
</feature>
<feature type="active site" description="Proton acceptor" evidence="8">
    <location>
        <position position="143"/>
    </location>
</feature>
<keyword evidence="5" id="KW-0677">Repeat</keyword>
<evidence type="ECO:0000256" key="8">
    <source>
        <dbReference type="PIRSR" id="PIRSR620019-1"/>
    </source>
</evidence>
<dbReference type="Pfam" id="PF00132">
    <property type="entry name" value="Hexapep"/>
    <property type="match status" value="1"/>
</dbReference>